<protein>
    <submittedName>
        <fullName evidence="1">Serine carboxypeptidase-like 49</fullName>
    </submittedName>
</protein>
<reference evidence="1 2" key="1">
    <citation type="journal article" date="2022" name="Plant J.">
        <title>Chromosome-level genome of Camellia lanceoleosa provides a valuable resource for understanding genome evolution and self-incompatibility.</title>
        <authorList>
            <person name="Gong W."/>
            <person name="Xiao S."/>
            <person name="Wang L."/>
            <person name="Liao Z."/>
            <person name="Chang Y."/>
            <person name="Mo W."/>
            <person name="Hu G."/>
            <person name="Li W."/>
            <person name="Zhao G."/>
            <person name="Zhu H."/>
            <person name="Hu X."/>
            <person name="Ji K."/>
            <person name="Xiang X."/>
            <person name="Song Q."/>
            <person name="Yuan D."/>
            <person name="Jin S."/>
            <person name="Zhang L."/>
        </authorList>
    </citation>
    <scope>NUCLEOTIDE SEQUENCE [LARGE SCALE GENOMIC DNA]</scope>
    <source>
        <strain evidence="1">SQ_2022a</strain>
    </source>
</reference>
<evidence type="ECO:0000313" key="2">
    <source>
        <dbReference type="Proteomes" id="UP001060215"/>
    </source>
</evidence>
<evidence type="ECO:0000313" key="1">
    <source>
        <dbReference type="EMBL" id="KAI7991881.1"/>
    </source>
</evidence>
<organism evidence="1 2">
    <name type="scientific">Camellia lanceoleosa</name>
    <dbReference type="NCBI Taxonomy" id="1840588"/>
    <lineage>
        <taxon>Eukaryota</taxon>
        <taxon>Viridiplantae</taxon>
        <taxon>Streptophyta</taxon>
        <taxon>Embryophyta</taxon>
        <taxon>Tracheophyta</taxon>
        <taxon>Spermatophyta</taxon>
        <taxon>Magnoliopsida</taxon>
        <taxon>eudicotyledons</taxon>
        <taxon>Gunneridae</taxon>
        <taxon>Pentapetalae</taxon>
        <taxon>asterids</taxon>
        <taxon>Ericales</taxon>
        <taxon>Theaceae</taxon>
        <taxon>Camellia</taxon>
    </lineage>
</organism>
<dbReference type="EMBL" id="CM045770">
    <property type="protein sequence ID" value="KAI7991881.1"/>
    <property type="molecule type" value="Genomic_DNA"/>
</dbReference>
<proteinExistence type="predicted"/>
<gene>
    <name evidence="1" type="ORF">LOK49_LG12G01398</name>
</gene>
<dbReference type="Proteomes" id="UP001060215">
    <property type="component" value="Chromosome 13"/>
</dbReference>
<sequence length="133" mass="14837">MPDGKRPRVETSVSSPIDGRNIQGLTMASKNSLVWSGNHPSFTPNYEASNLLYVDQPIGTGFSYSSDKRDIRHNEGVSNDLYDFLQDIAGTLATEEAEDSAQLAKLRSALESVDHKRRKVYILVQETTFLVLF</sequence>
<keyword evidence="2" id="KW-1185">Reference proteome</keyword>
<name>A0ACC0FX08_9ERIC</name>
<accession>A0ACC0FX08</accession>
<comment type="caution">
    <text evidence="1">The sequence shown here is derived from an EMBL/GenBank/DDBJ whole genome shotgun (WGS) entry which is preliminary data.</text>
</comment>